<dbReference type="Proteomes" id="UP000466517">
    <property type="component" value="Chromosome"/>
</dbReference>
<accession>A0A7I7XNT2</accession>
<dbReference type="EMBL" id="AP022610">
    <property type="protein sequence ID" value="BBZ30897.1"/>
    <property type="molecule type" value="Genomic_DNA"/>
</dbReference>
<reference evidence="1 2" key="1">
    <citation type="journal article" date="2019" name="Emerg. Microbes Infect.">
        <title>Comprehensive subspecies identification of 175 nontuberculous mycobacteria species based on 7547 genomic profiles.</title>
        <authorList>
            <person name="Matsumoto Y."/>
            <person name="Kinjo T."/>
            <person name="Motooka D."/>
            <person name="Nabeya D."/>
            <person name="Jung N."/>
            <person name="Uechi K."/>
            <person name="Horii T."/>
            <person name="Iida T."/>
            <person name="Fujita J."/>
            <person name="Nakamura S."/>
        </authorList>
    </citation>
    <scope>NUCLEOTIDE SEQUENCE [LARGE SCALE GENOMIC DNA]</scope>
    <source>
        <strain evidence="1 2">JCM 13574</strain>
    </source>
</reference>
<dbReference type="KEGG" id="mmag:MMAD_51920"/>
<name>A0A7I7XNT2_9MYCO</name>
<proteinExistence type="predicted"/>
<dbReference type="AlphaFoldDB" id="A0A7I7XNT2"/>
<protein>
    <submittedName>
        <fullName evidence="1">Uncharacterized protein</fullName>
    </submittedName>
</protein>
<keyword evidence="2" id="KW-1185">Reference proteome</keyword>
<dbReference type="RefSeq" id="WP_163742729.1">
    <property type="nucleotide sequence ID" value="NZ_AP022610.1"/>
</dbReference>
<organism evidence="1 2">
    <name type="scientific">Mycolicibacterium madagascariense</name>
    <dbReference type="NCBI Taxonomy" id="212765"/>
    <lineage>
        <taxon>Bacteria</taxon>
        <taxon>Bacillati</taxon>
        <taxon>Actinomycetota</taxon>
        <taxon>Actinomycetes</taxon>
        <taxon>Mycobacteriales</taxon>
        <taxon>Mycobacteriaceae</taxon>
        <taxon>Mycolicibacterium</taxon>
    </lineage>
</organism>
<gene>
    <name evidence="1" type="ORF">MMAD_51920</name>
</gene>
<evidence type="ECO:0000313" key="1">
    <source>
        <dbReference type="EMBL" id="BBZ30897.1"/>
    </source>
</evidence>
<sequence length="67" mass="7321">MTDPCRDCREGHDHCHGTVIHHASSGRVECTEFCVTPEGWHSFSIDCDAVGCTCVETVVVTRDVQAS</sequence>
<evidence type="ECO:0000313" key="2">
    <source>
        <dbReference type="Proteomes" id="UP000466517"/>
    </source>
</evidence>